<dbReference type="Gene3D" id="2.60.40.10">
    <property type="entry name" value="Immunoglobulins"/>
    <property type="match status" value="1"/>
</dbReference>
<evidence type="ECO:0000256" key="2">
    <source>
        <dbReference type="ARBA" id="ARBA00012438"/>
    </source>
</evidence>
<dbReference type="EMBL" id="AMEP01000163">
    <property type="protein sequence ID" value="EKX96221.1"/>
    <property type="molecule type" value="Genomic_DNA"/>
</dbReference>
<proteinExistence type="predicted"/>
<dbReference type="PROSITE" id="PS50110">
    <property type="entry name" value="RESPONSE_REGULATORY"/>
    <property type="match status" value="1"/>
</dbReference>
<reference evidence="12 13" key="1">
    <citation type="submission" date="2012-05" db="EMBL/GenBank/DDBJ databases">
        <authorList>
            <person name="Weinstock G."/>
            <person name="Sodergren E."/>
            <person name="Lobos E.A."/>
            <person name="Fulton L."/>
            <person name="Fulton R."/>
            <person name="Courtney L."/>
            <person name="Fronick C."/>
            <person name="O'Laughlin M."/>
            <person name="Godfrey J."/>
            <person name="Wilson R.M."/>
            <person name="Miner T."/>
            <person name="Farmer C."/>
            <person name="Delehaunty K."/>
            <person name="Cordes M."/>
            <person name="Minx P."/>
            <person name="Tomlinson C."/>
            <person name="Chen J."/>
            <person name="Wollam A."/>
            <person name="Pepin K.H."/>
            <person name="Bhonagiri V."/>
            <person name="Zhang X."/>
            <person name="Suruliraj S."/>
            <person name="Warren W."/>
            <person name="Mitreva M."/>
            <person name="Mardis E.R."/>
            <person name="Wilson R.K."/>
        </authorList>
    </citation>
    <scope>NUCLEOTIDE SEQUENCE [LARGE SCALE GENOMIC DNA]</scope>
    <source>
        <strain evidence="12 13">F0055</strain>
    </source>
</reference>
<feature type="domain" description="Response regulatory" evidence="11">
    <location>
        <begin position="1073"/>
        <end position="1188"/>
    </location>
</feature>
<dbReference type="CDD" id="cd17574">
    <property type="entry name" value="REC_OmpR"/>
    <property type="match status" value="1"/>
</dbReference>
<dbReference type="Pfam" id="PF07494">
    <property type="entry name" value="Reg_prop"/>
    <property type="match status" value="5"/>
</dbReference>
<dbReference type="RefSeq" id="WP_009161328.1">
    <property type="nucleotide sequence ID" value="NZ_KB290963.1"/>
</dbReference>
<dbReference type="Pfam" id="PF07495">
    <property type="entry name" value="Y_Y_Y"/>
    <property type="match status" value="1"/>
</dbReference>
<comment type="catalytic activity">
    <reaction evidence="1">
        <text>ATP + protein L-histidine = ADP + protein N-phospho-L-histidine.</text>
        <dbReference type="EC" id="2.7.13.3"/>
    </reaction>
</comment>
<dbReference type="InterPro" id="IPR011110">
    <property type="entry name" value="Reg_prop"/>
</dbReference>
<dbReference type="PANTHER" id="PTHR43547:SF2">
    <property type="entry name" value="HYBRID SIGNAL TRANSDUCTION HISTIDINE KINASE C"/>
    <property type="match status" value="1"/>
</dbReference>
<dbReference type="InterPro" id="IPR005467">
    <property type="entry name" value="His_kinase_dom"/>
</dbReference>
<dbReference type="InterPro" id="IPR013783">
    <property type="entry name" value="Ig-like_fold"/>
</dbReference>
<dbReference type="SMART" id="SM00387">
    <property type="entry name" value="HATPase_c"/>
    <property type="match status" value="1"/>
</dbReference>
<dbReference type="HOGENOM" id="CLU_000445_28_1_10"/>
<feature type="domain" description="HTH araC/xylS-type" evidence="9">
    <location>
        <begin position="1220"/>
        <end position="1319"/>
    </location>
</feature>
<dbReference type="Gene3D" id="3.40.50.2300">
    <property type="match status" value="1"/>
</dbReference>
<dbReference type="SMART" id="SM00448">
    <property type="entry name" value="REC"/>
    <property type="match status" value="1"/>
</dbReference>
<dbReference type="GO" id="GO:0043565">
    <property type="term" value="F:sequence-specific DNA binding"/>
    <property type="evidence" value="ECO:0007669"/>
    <property type="project" value="InterPro"/>
</dbReference>
<evidence type="ECO:0000256" key="5">
    <source>
        <dbReference type="ARBA" id="ARBA00023163"/>
    </source>
</evidence>
<gene>
    <name evidence="12" type="ORF">HMPREF9151_02468</name>
</gene>
<evidence type="ECO:0000259" key="11">
    <source>
        <dbReference type="PROSITE" id="PS50110"/>
    </source>
</evidence>
<evidence type="ECO:0000313" key="12">
    <source>
        <dbReference type="EMBL" id="EKX96221.1"/>
    </source>
</evidence>
<sequence length="1319" mass="149858">MVSKQIKTLFLFLLFLQPVAMRGNYTFEHIGVQNGLSQSSVYSILQDKMGFMWFGTRSGLNRFDGNRIKVYRAQNTPHSLGSDVINELYEDKQGQIWVATDEGVFIYTPQTDSFRRFSMRSNTGETIKNNVTLLQAWGDNIYIAANEQGLFEYSTKTQTLSNYRLKGHPNISGLGFDAHGNMWIGFFGGGLYYTTDHLRTLHPFLDSDGKEVFAIDIVSSILSVNGSMLLVGTDRHGLSELYLQTRTHRSVLPLTSGKSPFVRGLKHKGNDIWVVSEMGLYIYNLQNRSVQHYAYEPSNPFSLSDNPLYSLCQDREGGMWIGSYFGGVNYVPAQYPLFDKFIPRYGVDGTLHGRRIKEMTLDANGKVWIGTEDAGLNCFDPSSRKFAYVTESANFPNIQGLCVDGSQLWVGTFSYGLKVIDMNSRKVVKSFLADGQPGALRDNTIFSICRSTQGDLWFGTVRGLCRFNPSTNGFDYVDKVPFVLINKVFEDTAGRLWVVTQMCGVFCRDNISGNWRHYTRSNSGLLSDKVLNVYEDSRNNLWFCTQNAGICRYHPRTGRFVKVPVPRYAPEQTVFQIREDRAGKLWLSTYNGLICYDPKTENSKNYTTANGLLDNQFNYASSLVDRQGYLYFGSLNGFVRFLPPTGKGNTDSPDILATELRIGNSVVDNFSENSPLTQSITFTKALSLASNQNSFSIRMAALGYSAPRQSQMEYMLKGYDDEWQYLRLDNYIAYSNLPAGHYTLLVRMKGDADLSIKAPYQLDITIEPPLLLSFWAKLLYLFIFIVVVWQGYAYYHKRQKHARQLAFERLEHEKEQELYQSKINFFTNVAHEIRTPLTLIKGPLENIIDSKKIDDKGVQEDLDVMSKNTNRLNDLINQLLDFRKAESNGMRMNFERCNINKIVEDTYERFVPVIREKGAHANFSMKEENIYAYVDREGLTKIVSNLINNAVKYGDKVLSVSLERTDDAFVLTVCNDGNLIPQSMHRKIFEPFFRMDGVNGSTTTGTGIGLAMAHSLTELHQGSLTLEPDAALNTFKLVMPIEQGDMVRLQQDEEAQTASETTPQAFVKQHEHTVLVVEDNLQMLEYEKKRLQKEYDVLTATDGEEALRVLAEYEVSAIVSDIMMEPMDGLTLCKTVKQNVEYSHVPVILLTAVTMEAAKMQGMENGADDYIVKPFSMDYLLSTIQNLISTRANIKQAYADSPFISSESVSISKADAEFLKHLREVMDKNMANSDLNVDKMAFEMNMSRTNLNRKIRGTLNLSTNDYIKVERLKRAARLLKEGHLKINEVCYTVGFSTPSYFTKCFYKQFGLLPKEFMEQ</sequence>
<dbReference type="Gene3D" id="1.10.287.130">
    <property type="match status" value="1"/>
</dbReference>
<dbReference type="SUPFAM" id="SSF55874">
    <property type="entry name" value="ATPase domain of HSP90 chaperone/DNA topoisomerase II/histidine kinase"/>
    <property type="match status" value="1"/>
</dbReference>
<feature type="modified residue" description="4-aspartylphosphate" evidence="6">
    <location>
        <position position="1121"/>
    </location>
</feature>
<evidence type="ECO:0000256" key="8">
    <source>
        <dbReference type="SAM" id="SignalP"/>
    </source>
</evidence>
<dbReference type="SMART" id="SM00342">
    <property type="entry name" value="HTH_ARAC"/>
    <property type="match status" value="1"/>
</dbReference>
<dbReference type="EC" id="2.7.13.3" evidence="2"/>
<dbReference type="InterPro" id="IPR036890">
    <property type="entry name" value="HATPase_C_sf"/>
</dbReference>
<dbReference type="STRING" id="1127699.HMPREF9151_02468"/>
<keyword evidence="3 6" id="KW-0597">Phosphoprotein</keyword>
<dbReference type="PROSITE" id="PS01124">
    <property type="entry name" value="HTH_ARAC_FAMILY_2"/>
    <property type="match status" value="1"/>
</dbReference>
<feature type="signal peptide" evidence="8">
    <location>
        <begin position="1"/>
        <end position="22"/>
    </location>
</feature>
<dbReference type="PRINTS" id="PR00344">
    <property type="entry name" value="BCTRLSENSOR"/>
</dbReference>
<dbReference type="SUPFAM" id="SSF52172">
    <property type="entry name" value="CheY-like"/>
    <property type="match status" value="1"/>
</dbReference>
<keyword evidence="7" id="KW-0175">Coiled coil</keyword>
<dbReference type="InterPro" id="IPR003594">
    <property type="entry name" value="HATPase_dom"/>
</dbReference>
<evidence type="ECO:0000256" key="4">
    <source>
        <dbReference type="ARBA" id="ARBA00023015"/>
    </source>
</evidence>
<dbReference type="InterPro" id="IPR003661">
    <property type="entry name" value="HisK_dim/P_dom"/>
</dbReference>
<evidence type="ECO:0000259" key="10">
    <source>
        <dbReference type="PROSITE" id="PS50109"/>
    </source>
</evidence>
<name>L1MZ29_9BACT</name>
<dbReference type="InterPro" id="IPR015943">
    <property type="entry name" value="WD40/YVTN_repeat-like_dom_sf"/>
</dbReference>
<dbReference type="SUPFAM" id="SSF63829">
    <property type="entry name" value="Calcium-dependent phosphotriesterase"/>
    <property type="match status" value="2"/>
</dbReference>
<evidence type="ECO:0000256" key="3">
    <source>
        <dbReference type="ARBA" id="ARBA00022553"/>
    </source>
</evidence>
<evidence type="ECO:0000313" key="13">
    <source>
        <dbReference type="Proteomes" id="UP000010433"/>
    </source>
</evidence>
<dbReference type="GO" id="GO:0003700">
    <property type="term" value="F:DNA-binding transcription factor activity"/>
    <property type="evidence" value="ECO:0007669"/>
    <property type="project" value="InterPro"/>
</dbReference>
<dbReference type="GO" id="GO:0000155">
    <property type="term" value="F:phosphorelay sensor kinase activity"/>
    <property type="evidence" value="ECO:0007669"/>
    <property type="project" value="InterPro"/>
</dbReference>
<keyword evidence="13" id="KW-1185">Reference proteome</keyword>
<dbReference type="CDD" id="cd00082">
    <property type="entry name" value="HisKA"/>
    <property type="match status" value="1"/>
</dbReference>
<dbReference type="InterPro" id="IPR018060">
    <property type="entry name" value="HTH_AraC"/>
</dbReference>
<dbReference type="SUPFAM" id="SSF47384">
    <property type="entry name" value="Homodimeric domain of signal transducing histidine kinase"/>
    <property type="match status" value="1"/>
</dbReference>
<dbReference type="Pfam" id="PF12833">
    <property type="entry name" value="HTH_18"/>
    <property type="match status" value="1"/>
</dbReference>
<dbReference type="SMART" id="SM00388">
    <property type="entry name" value="HisKA"/>
    <property type="match status" value="1"/>
</dbReference>
<dbReference type="PROSITE" id="PS50109">
    <property type="entry name" value="HIS_KIN"/>
    <property type="match status" value="1"/>
</dbReference>
<feature type="domain" description="Histidine kinase" evidence="10">
    <location>
        <begin position="828"/>
        <end position="1043"/>
    </location>
</feature>
<dbReference type="Pfam" id="PF00072">
    <property type="entry name" value="Response_reg"/>
    <property type="match status" value="1"/>
</dbReference>
<dbReference type="SUPFAM" id="SSF46689">
    <property type="entry name" value="Homeodomain-like"/>
    <property type="match status" value="1"/>
</dbReference>
<dbReference type="Gene3D" id="2.130.10.10">
    <property type="entry name" value="YVTN repeat-like/Quinoprotein amine dehydrogenase"/>
    <property type="match status" value="2"/>
</dbReference>
<dbReference type="InterPro" id="IPR001789">
    <property type="entry name" value="Sig_transdc_resp-reg_receiver"/>
</dbReference>
<dbReference type="InterPro" id="IPR004358">
    <property type="entry name" value="Sig_transdc_His_kin-like_C"/>
</dbReference>
<dbReference type="Gene3D" id="3.30.565.10">
    <property type="entry name" value="Histidine kinase-like ATPase, C-terminal domain"/>
    <property type="match status" value="1"/>
</dbReference>
<dbReference type="FunFam" id="2.130.10.10:FF:000891">
    <property type="entry name" value="Two-component system sensor histidine kinase/response regulator, hybrid (One-component system)"/>
    <property type="match status" value="1"/>
</dbReference>
<evidence type="ECO:0000256" key="7">
    <source>
        <dbReference type="SAM" id="Coils"/>
    </source>
</evidence>
<keyword evidence="8" id="KW-0732">Signal</keyword>
<organism evidence="12 13">
    <name type="scientific">Hoylesella saccharolytica F0055</name>
    <dbReference type="NCBI Taxonomy" id="1127699"/>
    <lineage>
        <taxon>Bacteria</taxon>
        <taxon>Pseudomonadati</taxon>
        <taxon>Bacteroidota</taxon>
        <taxon>Bacteroidia</taxon>
        <taxon>Bacteroidales</taxon>
        <taxon>Prevotellaceae</taxon>
        <taxon>Hoylesella</taxon>
    </lineage>
</organism>
<feature type="coiled-coil region" evidence="7">
    <location>
        <begin position="1074"/>
        <end position="1101"/>
    </location>
</feature>
<comment type="caution">
    <text evidence="12">The sequence shown here is derived from an EMBL/GenBank/DDBJ whole genome shotgun (WGS) entry which is preliminary data.</text>
</comment>
<evidence type="ECO:0000259" key="9">
    <source>
        <dbReference type="PROSITE" id="PS01124"/>
    </source>
</evidence>
<dbReference type="InterPro" id="IPR036097">
    <property type="entry name" value="HisK_dim/P_sf"/>
</dbReference>
<feature type="chain" id="PRO_5003954066" description="histidine kinase" evidence="8">
    <location>
        <begin position="23"/>
        <end position="1319"/>
    </location>
</feature>
<dbReference type="Pfam" id="PF00512">
    <property type="entry name" value="HisKA"/>
    <property type="match status" value="1"/>
</dbReference>
<protein>
    <recommendedName>
        <fullName evidence="2">histidine kinase</fullName>
        <ecNumber evidence="2">2.7.13.3</ecNumber>
    </recommendedName>
</protein>
<dbReference type="InterPro" id="IPR009057">
    <property type="entry name" value="Homeodomain-like_sf"/>
</dbReference>
<dbReference type="FunFam" id="1.10.287.130:FF:000045">
    <property type="entry name" value="Two-component system sensor histidine kinase/response regulator"/>
    <property type="match status" value="1"/>
</dbReference>
<dbReference type="PATRIC" id="fig|1127699.3.peg.2262"/>
<keyword evidence="5" id="KW-0804">Transcription</keyword>
<dbReference type="InterPro" id="IPR011123">
    <property type="entry name" value="Y_Y_Y"/>
</dbReference>
<dbReference type="InterPro" id="IPR011006">
    <property type="entry name" value="CheY-like_superfamily"/>
</dbReference>
<dbReference type="Pfam" id="PF02518">
    <property type="entry name" value="HATPase_c"/>
    <property type="match status" value="1"/>
</dbReference>
<accession>L1MZ29</accession>
<dbReference type="Proteomes" id="UP000010433">
    <property type="component" value="Unassembled WGS sequence"/>
</dbReference>
<evidence type="ECO:0000256" key="6">
    <source>
        <dbReference type="PROSITE-ProRule" id="PRU00169"/>
    </source>
</evidence>
<dbReference type="PANTHER" id="PTHR43547">
    <property type="entry name" value="TWO-COMPONENT HISTIDINE KINASE"/>
    <property type="match status" value="1"/>
</dbReference>
<dbReference type="OrthoDB" id="717811at2"/>
<keyword evidence="4" id="KW-0805">Transcription regulation</keyword>
<dbReference type="Gene3D" id="1.10.10.60">
    <property type="entry name" value="Homeodomain-like"/>
    <property type="match status" value="1"/>
</dbReference>
<evidence type="ECO:0000256" key="1">
    <source>
        <dbReference type="ARBA" id="ARBA00000085"/>
    </source>
</evidence>